<dbReference type="SMART" id="SM00220">
    <property type="entry name" value="S_TKc"/>
    <property type="match status" value="1"/>
</dbReference>
<dbReference type="PROSITE" id="PS00107">
    <property type="entry name" value="PROTEIN_KINASE_ATP"/>
    <property type="match status" value="1"/>
</dbReference>
<dbReference type="InterPro" id="IPR011009">
    <property type="entry name" value="Kinase-like_dom_sf"/>
</dbReference>
<dbReference type="GO" id="GO:0004674">
    <property type="term" value="F:protein serine/threonine kinase activity"/>
    <property type="evidence" value="ECO:0007669"/>
    <property type="project" value="UniProtKB-KW"/>
</dbReference>
<evidence type="ECO:0000313" key="11">
    <source>
        <dbReference type="EMBL" id="KAB0397995.1"/>
    </source>
</evidence>
<dbReference type="AlphaFoldDB" id="A0A643CDV9"/>
<keyword evidence="2 8" id="KW-0723">Serine/threonine-protein kinase</keyword>
<evidence type="ECO:0000256" key="7">
    <source>
        <dbReference type="PROSITE-ProRule" id="PRU10141"/>
    </source>
</evidence>
<dbReference type="OrthoDB" id="248923at2759"/>
<feature type="compositionally biased region" description="Acidic residues" evidence="9">
    <location>
        <begin position="406"/>
        <end position="420"/>
    </location>
</feature>
<feature type="domain" description="Protein kinase" evidence="10">
    <location>
        <begin position="4"/>
        <end position="297"/>
    </location>
</feature>
<evidence type="ECO:0000313" key="12">
    <source>
        <dbReference type="Proteomes" id="UP000437017"/>
    </source>
</evidence>
<keyword evidence="3" id="KW-0808">Transferase</keyword>
<evidence type="ECO:0000256" key="8">
    <source>
        <dbReference type="RuleBase" id="RU000304"/>
    </source>
</evidence>
<organism evidence="11 12">
    <name type="scientific">Balaenoptera physalus</name>
    <name type="common">Fin whale</name>
    <name type="synonym">Balaena physalus</name>
    <dbReference type="NCBI Taxonomy" id="9770"/>
    <lineage>
        <taxon>Eukaryota</taxon>
        <taxon>Metazoa</taxon>
        <taxon>Chordata</taxon>
        <taxon>Craniata</taxon>
        <taxon>Vertebrata</taxon>
        <taxon>Euteleostomi</taxon>
        <taxon>Mammalia</taxon>
        <taxon>Eutheria</taxon>
        <taxon>Laurasiatheria</taxon>
        <taxon>Artiodactyla</taxon>
        <taxon>Whippomorpha</taxon>
        <taxon>Cetacea</taxon>
        <taxon>Mysticeti</taxon>
        <taxon>Balaenopteridae</taxon>
        <taxon>Balaenoptera</taxon>
    </lineage>
</organism>
<name>A0A643CDV9_BALPH</name>
<sequence>MDGYTVLRVIGEGSFGRALLVQQESSHQMFAMKEIRLPKNSRKEAVLLAKMKHPNIVAFKESFEAEGHLYIVMEYCDGGDLMQKIKHQKGKLFPEDMILNWFTQMCLGVNHIHKKRVLHRDIKSKNIFLTQKGKVKLGDFGSARLLSSAMAFACTYVGTPYYVPPEIWENMPYNNKRQIVGKVLSSKFVRATTLLSRGSLARFIQKCLPPEIITEYGEQVLEETKKSMHSTPRKKDPSRIRIALENEASTVQSEKPGGKCSHTDLESINKNSVESALRRVNREEKASSPGPLRRQWERNVSSTALTALENASLLTSTLTAEDDRGGSVIKYSENNTRKQWLKETPETLLNILKNADLSLAFQTYTIYRPGAEGFLKGPLYEETEASDDVDGSHDSVILDPERLEPGLDEEDTDFEEDDSSDWVAELKQRAGWRG</sequence>
<feature type="non-terminal residue" evidence="11">
    <location>
        <position position="434"/>
    </location>
</feature>
<dbReference type="PANTHER" id="PTHR44984:SF1">
    <property type="entry name" value="SERINE_THREONINE-PROTEIN KINASE NEK3"/>
    <property type="match status" value="1"/>
</dbReference>
<feature type="binding site" evidence="7">
    <location>
        <position position="33"/>
    </location>
    <ligand>
        <name>ATP</name>
        <dbReference type="ChEBI" id="CHEBI:30616"/>
    </ligand>
</feature>
<accession>A0A643CDV9</accession>
<keyword evidence="5" id="KW-0418">Kinase</keyword>
<dbReference type="Proteomes" id="UP000437017">
    <property type="component" value="Unassembled WGS sequence"/>
</dbReference>
<dbReference type="InterPro" id="IPR000719">
    <property type="entry name" value="Prot_kinase_dom"/>
</dbReference>
<reference evidence="11 12" key="1">
    <citation type="journal article" date="2019" name="PLoS ONE">
        <title>Genomic analyses reveal an absence of contemporary introgressive admixture between fin whales and blue whales, despite known hybrids.</title>
        <authorList>
            <person name="Westbury M.V."/>
            <person name="Petersen B."/>
            <person name="Lorenzen E.D."/>
        </authorList>
    </citation>
    <scope>NUCLEOTIDE SEQUENCE [LARGE SCALE GENOMIC DNA]</scope>
    <source>
        <strain evidence="11">FinWhale-01</strain>
    </source>
</reference>
<dbReference type="InterPro" id="IPR017441">
    <property type="entry name" value="Protein_kinase_ATP_BS"/>
</dbReference>
<protein>
    <recommendedName>
        <fullName evidence="10">Protein kinase domain-containing protein</fullName>
    </recommendedName>
</protein>
<gene>
    <name evidence="11" type="ORF">E2I00_018136</name>
</gene>
<dbReference type="PROSITE" id="PS00108">
    <property type="entry name" value="PROTEIN_KINASE_ST"/>
    <property type="match status" value="1"/>
</dbReference>
<dbReference type="GO" id="GO:0005524">
    <property type="term" value="F:ATP binding"/>
    <property type="evidence" value="ECO:0007669"/>
    <property type="project" value="UniProtKB-UniRule"/>
</dbReference>
<dbReference type="PROSITE" id="PS50011">
    <property type="entry name" value="PROTEIN_KINASE_DOM"/>
    <property type="match status" value="1"/>
</dbReference>
<dbReference type="FunFam" id="3.30.200.20:FF:000097">
    <property type="entry name" value="Probable serine/threonine-protein kinase nek1"/>
    <property type="match status" value="1"/>
</dbReference>
<keyword evidence="4 7" id="KW-0547">Nucleotide-binding</keyword>
<comment type="caution">
    <text evidence="11">The sequence shown here is derived from an EMBL/GenBank/DDBJ whole genome shotgun (WGS) entry which is preliminary data.</text>
</comment>
<dbReference type="PANTHER" id="PTHR44984">
    <property type="entry name" value="SERINE/THREONINE-PROTEIN KINASE NEK3"/>
    <property type="match status" value="1"/>
</dbReference>
<dbReference type="EMBL" id="SGJD01001846">
    <property type="protein sequence ID" value="KAB0397995.1"/>
    <property type="molecule type" value="Genomic_DNA"/>
</dbReference>
<dbReference type="Gene3D" id="1.10.510.10">
    <property type="entry name" value="Transferase(Phosphotransferase) domain 1"/>
    <property type="match status" value="1"/>
</dbReference>
<evidence type="ECO:0000256" key="5">
    <source>
        <dbReference type="ARBA" id="ARBA00022777"/>
    </source>
</evidence>
<proteinExistence type="inferred from homology"/>
<evidence type="ECO:0000256" key="2">
    <source>
        <dbReference type="ARBA" id="ARBA00022527"/>
    </source>
</evidence>
<keyword evidence="12" id="KW-1185">Reference proteome</keyword>
<feature type="region of interest" description="Disordered" evidence="9">
    <location>
        <begin position="246"/>
        <end position="265"/>
    </location>
</feature>
<comment type="similarity">
    <text evidence="1">Belongs to the protein kinase superfamily. NEK Ser/Thr protein kinase family. NIMA subfamily.</text>
</comment>
<dbReference type="Pfam" id="PF00069">
    <property type="entry name" value="Pkinase"/>
    <property type="match status" value="1"/>
</dbReference>
<dbReference type="InterPro" id="IPR008271">
    <property type="entry name" value="Ser/Thr_kinase_AS"/>
</dbReference>
<dbReference type="Gene3D" id="3.30.200.20">
    <property type="entry name" value="Phosphorylase Kinase, domain 1"/>
    <property type="match status" value="1"/>
</dbReference>
<keyword evidence="6 7" id="KW-0067">ATP-binding</keyword>
<feature type="region of interest" description="Disordered" evidence="9">
    <location>
        <begin position="385"/>
        <end position="420"/>
    </location>
</feature>
<dbReference type="SUPFAM" id="SSF56112">
    <property type="entry name" value="Protein kinase-like (PK-like)"/>
    <property type="match status" value="1"/>
</dbReference>
<evidence type="ECO:0000256" key="3">
    <source>
        <dbReference type="ARBA" id="ARBA00022679"/>
    </source>
</evidence>
<evidence type="ECO:0000256" key="6">
    <source>
        <dbReference type="ARBA" id="ARBA00022840"/>
    </source>
</evidence>
<evidence type="ECO:0000256" key="4">
    <source>
        <dbReference type="ARBA" id="ARBA00022741"/>
    </source>
</evidence>
<evidence type="ECO:0000259" key="10">
    <source>
        <dbReference type="PROSITE" id="PS50011"/>
    </source>
</evidence>
<evidence type="ECO:0000256" key="9">
    <source>
        <dbReference type="SAM" id="MobiDB-lite"/>
    </source>
</evidence>
<evidence type="ECO:0000256" key="1">
    <source>
        <dbReference type="ARBA" id="ARBA00010886"/>
    </source>
</evidence>